<protein>
    <submittedName>
        <fullName evidence="2">Uncharacterized protein</fullName>
    </submittedName>
</protein>
<proteinExistence type="predicted"/>
<feature type="compositionally biased region" description="Polar residues" evidence="1">
    <location>
        <begin position="1"/>
        <end position="10"/>
    </location>
</feature>
<dbReference type="EMBL" id="JBBPBM010000009">
    <property type="protein sequence ID" value="KAK8569243.1"/>
    <property type="molecule type" value="Genomic_DNA"/>
</dbReference>
<name>A0ABR2F2S0_9ROSI</name>
<evidence type="ECO:0000256" key="1">
    <source>
        <dbReference type="SAM" id="MobiDB-lite"/>
    </source>
</evidence>
<feature type="region of interest" description="Disordered" evidence="1">
    <location>
        <begin position="1"/>
        <end position="24"/>
    </location>
</feature>
<evidence type="ECO:0000313" key="3">
    <source>
        <dbReference type="Proteomes" id="UP001472677"/>
    </source>
</evidence>
<dbReference type="Proteomes" id="UP001472677">
    <property type="component" value="Unassembled WGS sequence"/>
</dbReference>
<gene>
    <name evidence="2" type="ORF">V6N12_007775</name>
</gene>
<reference evidence="2 3" key="1">
    <citation type="journal article" date="2024" name="G3 (Bethesda)">
        <title>Genome assembly of Hibiscus sabdariffa L. provides insights into metabolisms of medicinal natural products.</title>
        <authorList>
            <person name="Kim T."/>
        </authorList>
    </citation>
    <scope>NUCLEOTIDE SEQUENCE [LARGE SCALE GENOMIC DNA]</scope>
    <source>
        <strain evidence="2">TK-2024</strain>
        <tissue evidence="2">Old leaves</tissue>
    </source>
</reference>
<accession>A0ABR2F2S0</accession>
<organism evidence="2 3">
    <name type="scientific">Hibiscus sabdariffa</name>
    <name type="common">roselle</name>
    <dbReference type="NCBI Taxonomy" id="183260"/>
    <lineage>
        <taxon>Eukaryota</taxon>
        <taxon>Viridiplantae</taxon>
        <taxon>Streptophyta</taxon>
        <taxon>Embryophyta</taxon>
        <taxon>Tracheophyta</taxon>
        <taxon>Spermatophyta</taxon>
        <taxon>Magnoliopsida</taxon>
        <taxon>eudicotyledons</taxon>
        <taxon>Gunneridae</taxon>
        <taxon>Pentapetalae</taxon>
        <taxon>rosids</taxon>
        <taxon>malvids</taxon>
        <taxon>Malvales</taxon>
        <taxon>Malvaceae</taxon>
        <taxon>Malvoideae</taxon>
        <taxon>Hibiscus</taxon>
    </lineage>
</organism>
<sequence>MENLKANTIDSFVPSGRPPDGVAGATGPLGFSDAGIGSIVGGGSQMDTMEVEVILLGQSEAVTVQTALGRISEPPVDGRFGPWMQVVNWKRRPNAPRRNMTHEGPTVMSMGGSRFKALEFLGEDDHLRVPGVVGQVEGSIRAEVEVEEVVHGTGGLCIVEPGESVTVDKECDGSGDDLVIQPDREELVVNPRVAAKGKVVHEPSSLQADKHSVVLVVEEGYSRVLKENNGRPLYGSIRSTYVRGEA</sequence>
<keyword evidence="3" id="KW-1185">Reference proteome</keyword>
<evidence type="ECO:0000313" key="2">
    <source>
        <dbReference type="EMBL" id="KAK8569243.1"/>
    </source>
</evidence>
<comment type="caution">
    <text evidence="2">The sequence shown here is derived from an EMBL/GenBank/DDBJ whole genome shotgun (WGS) entry which is preliminary data.</text>
</comment>